<reference evidence="3" key="1">
    <citation type="journal article" date="2019" name="Nat. Commun.">
        <title>The genome of broomcorn millet.</title>
        <authorList>
            <person name="Zou C."/>
            <person name="Miki D."/>
            <person name="Li D."/>
            <person name="Tang Q."/>
            <person name="Xiao L."/>
            <person name="Rajput S."/>
            <person name="Deng P."/>
            <person name="Jia W."/>
            <person name="Huang R."/>
            <person name="Zhang M."/>
            <person name="Sun Y."/>
            <person name="Hu J."/>
            <person name="Fu X."/>
            <person name="Schnable P.S."/>
            <person name="Li F."/>
            <person name="Zhang H."/>
            <person name="Feng B."/>
            <person name="Zhu X."/>
            <person name="Liu R."/>
            <person name="Schnable J.C."/>
            <person name="Zhu J.-K."/>
            <person name="Zhang H."/>
        </authorList>
    </citation>
    <scope>NUCLEOTIDE SEQUENCE [LARGE SCALE GENOMIC DNA]</scope>
</reference>
<proteinExistence type="predicted"/>
<accession>A0A3L6PSZ2</accession>
<comment type="caution">
    <text evidence="2">The sequence shown here is derived from an EMBL/GenBank/DDBJ whole genome shotgun (WGS) entry which is preliminary data.</text>
</comment>
<evidence type="ECO:0000313" key="2">
    <source>
        <dbReference type="EMBL" id="RLM61927.1"/>
    </source>
</evidence>
<dbReference type="AlphaFoldDB" id="A0A3L6PSZ2"/>
<evidence type="ECO:0000256" key="1">
    <source>
        <dbReference type="SAM" id="MobiDB-lite"/>
    </source>
</evidence>
<sequence length="75" mass="7987">MGKKLPCRQLTCTFGLDLMCTMVHTTATRGGRTIARGGRGQKGGIGKGKDNQELAASKPGRGRAKDQRAKEAEEV</sequence>
<dbReference type="EMBL" id="PQIB02000016">
    <property type="protein sequence ID" value="RLM61927.1"/>
    <property type="molecule type" value="Genomic_DNA"/>
</dbReference>
<feature type="compositionally biased region" description="Gly residues" evidence="1">
    <location>
        <begin position="37"/>
        <end position="46"/>
    </location>
</feature>
<keyword evidence="3" id="KW-1185">Reference proteome</keyword>
<feature type="compositionally biased region" description="Basic and acidic residues" evidence="1">
    <location>
        <begin position="63"/>
        <end position="75"/>
    </location>
</feature>
<gene>
    <name evidence="2" type="ORF">C2845_PM14G07180</name>
</gene>
<protein>
    <submittedName>
        <fullName evidence="2">Uncharacterized protein</fullName>
    </submittedName>
</protein>
<evidence type="ECO:0000313" key="3">
    <source>
        <dbReference type="Proteomes" id="UP000275267"/>
    </source>
</evidence>
<organism evidence="2 3">
    <name type="scientific">Panicum miliaceum</name>
    <name type="common">Proso millet</name>
    <name type="synonym">Broomcorn millet</name>
    <dbReference type="NCBI Taxonomy" id="4540"/>
    <lineage>
        <taxon>Eukaryota</taxon>
        <taxon>Viridiplantae</taxon>
        <taxon>Streptophyta</taxon>
        <taxon>Embryophyta</taxon>
        <taxon>Tracheophyta</taxon>
        <taxon>Spermatophyta</taxon>
        <taxon>Magnoliopsida</taxon>
        <taxon>Liliopsida</taxon>
        <taxon>Poales</taxon>
        <taxon>Poaceae</taxon>
        <taxon>PACMAD clade</taxon>
        <taxon>Panicoideae</taxon>
        <taxon>Panicodae</taxon>
        <taxon>Paniceae</taxon>
        <taxon>Panicinae</taxon>
        <taxon>Panicum</taxon>
        <taxon>Panicum sect. Panicum</taxon>
    </lineage>
</organism>
<feature type="region of interest" description="Disordered" evidence="1">
    <location>
        <begin position="29"/>
        <end position="75"/>
    </location>
</feature>
<name>A0A3L6PSZ2_PANMI</name>
<dbReference type="Proteomes" id="UP000275267">
    <property type="component" value="Unassembled WGS sequence"/>
</dbReference>